<accession>A0A7Y8KVV0</accession>
<dbReference type="Gene3D" id="1.20.1600.10">
    <property type="entry name" value="Outer membrane efflux proteins (OEP)"/>
    <property type="match status" value="1"/>
</dbReference>
<dbReference type="SUPFAM" id="SSF56954">
    <property type="entry name" value="Outer membrane efflux proteins (OEP)"/>
    <property type="match status" value="1"/>
</dbReference>
<evidence type="ECO:0000256" key="1">
    <source>
        <dbReference type="ARBA" id="ARBA00007613"/>
    </source>
</evidence>
<comment type="similarity">
    <text evidence="1">Belongs to the outer membrane factor (OMF) (TC 1.B.17) family.</text>
</comment>
<proteinExistence type="inferred from homology"/>
<keyword evidence="3" id="KW-1185">Reference proteome</keyword>
<evidence type="ECO:0000313" key="3">
    <source>
        <dbReference type="Proteomes" id="UP000545507"/>
    </source>
</evidence>
<dbReference type="GO" id="GO:0015562">
    <property type="term" value="F:efflux transmembrane transporter activity"/>
    <property type="evidence" value="ECO:0007669"/>
    <property type="project" value="InterPro"/>
</dbReference>
<gene>
    <name evidence="2" type="ORF">F3K02_05765</name>
</gene>
<evidence type="ECO:0000313" key="2">
    <source>
        <dbReference type="EMBL" id="NWF44760.1"/>
    </source>
</evidence>
<dbReference type="PANTHER" id="PTHR30203:SF24">
    <property type="entry name" value="BLR4935 PROTEIN"/>
    <property type="match status" value="1"/>
</dbReference>
<protein>
    <submittedName>
        <fullName evidence="2">TolC family protein</fullName>
    </submittedName>
</protein>
<dbReference type="Proteomes" id="UP000545507">
    <property type="component" value="Unassembled WGS sequence"/>
</dbReference>
<dbReference type="InterPro" id="IPR010131">
    <property type="entry name" value="MdtP/NodT-like"/>
</dbReference>
<dbReference type="Pfam" id="PF02321">
    <property type="entry name" value="OEP"/>
    <property type="match status" value="2"/>
</dbReference>
<dbReference type="InterPro" id="IPR003423">
    <property type="entry name" value="OMP_efflux"/>
</dbReference>
<dbReference type="EMBL" id="VYGV01000006">
    <property type="protein sequence ID" value="NWF44760.1"/>
    <property type="molecule type" value="Genomic_DNA"/>
</dbReference>
<dbReference type="PANTHER" id="PTHR30203">
    <property type="entry name" value="OUTER MEMBRANE CATION EFFLUX PROTEIN"/>
    <property type="match status" value="1"/>
</dbReference>
<sequence length="481" mass="52507">MMWLPACVVRSPCSSSWSRDMSTLPTAMSRPERPVVRAVAPNRLFQATALLIALWLGVASPVRASNNEPLVLAAAVQAALARSQALNAQDAAARSAREAAVAAGQRPDPVLRFSLNSLPIEGDNRFSTSAEPMTSKAVSLMQAFPAEGKRQARSQRFEREADVALATRAQRAASLRRDTAIAWFERHAQEQRVSLLRAQLNENRLQLQAAEAATRGALPAGANSPSVDWLNARDAVTQAQQALLGAEAGLVNARQALARWTGTNPDQPLGDAPALTPLALSTNGFAPQLQQHPDLALASARLASAEADAELARQDRQPDWSGELMFSHRRPRFDNMVSLAVSVPLQWDRPQRQDRVLAARLARVDELQAEREERAREALAETERWLAAWRAGLEQLALIDRERLPWARQRVDLAQAAYRGGNARLGDVLAARRMALALEMERVELHLSTARLWARLAYLLPDASPTDAAPLAPTAAATQKD</sequence>
<reference evidence="2 3" key="1">
    <citation type="submission" date="2019-09" db="EMBL/GenBank/DDBJ databases">
        <title>Hydrogenophaga aromatica sp. nov., isolated from a para-xylene-degrading enrichment culture.</title>
        <authorList>
            <person name="Tancsics A."/>
            <person name="Banerjee S."/>
        </authorList>
    </citation>
    <scope>NUCLEOTIDE SEQUENCE [LARGE SCALE GENOMIC DNA]</scope>
    <source>
        <strain evidence="2 3">D2P1</strain>
    </source>
</reference>
<name>A0A7Y8KVV0_9BURK</name>
<organism evidence="2 3">
    <name type="scientific">Hydrogenophaga aromaticivorans</name>
    <dbReference type="NCBI Taxonomy" id="2610898"/>
    <lineage>
        <taxon>Bacteria</taxon>
        <taxon>Pseudomonadati</taxon>
        <taxon>Pseudomonadota</taxon>
        <taxon>Betaproteobacteria</taxon>
        <taxon>Burkholderiales</taxon>
        <taxon>Comamonadaceae</taxon>
        <taxon>Hydrogenophaga</taxon>
    </lineage>
</organism>
<dbReference type="AlphaFoldDB" id="A0A7Y8KVV0"/>
<comment type="caution">
    <text evidence="2">The sequence shown here is derived from an EMBL/GenBank/DDBJ whole genome shotgun (WGS) entry which is preliminary data.</text>
</comment>